<comment type="caution">
    <text evidence="2">The sequence shown here is derived from an EMBL/GenBank/DDBJ whole genome shotgun (WGS) entry which is preliminary data.</text>
</comment>
<feature type="transmembrane region" description="Helical" evidence="1">
    <location>
        <begin position="12"/>
        <end position="30"/>
    </location>
</feature>
<protein>
    <submittedName>
        <fullName evidence="2">Uncharacterized protein</fullName>
    </submittedName>
</protein>
<feature type="transmembrane region" description="Helical" evidence="1">
    <location>
        <begin position="36"/>
        <end position="65"/>
    </location>
</feature>
<evidence type="ECO:0000313" key="3">
    <source>
        <dbReference type="Proteomes" id="UP000597338"/>
    </source>
</evidence>
<dbReference type="EMBL" id="BMIK01000015">
    <property type="protein sequence ID" value="GGC40603.1"/>
    <property type="molecule type" value="Genomic_DNA"/>
</dbReference>
<keyword evidence="3" id="KW-1185">Reference proteome</keyword>
<reference evidence="3" key="1">
    <citation type="journal article" date="2019" name="Int. J. Syst. Evol. Microbiol.">
        <title>The Global Catalogue of Microorganisms (GCM) 10K type strain sequencing project: providing services to taxonomists for standard genome sequencing and annotation.</title>
        <authorList>
            <consortium name="The Broad Institute Genomics Platform"/>
            <consortium name="The Broad Institute Genome Sequencing Center for Infectious Disease"/>
            <person name="Wu L."/>
            <person name="Ma J."/>
        </authorList>
    </citation>
    <scope>NUCLEOTIDE SEQUENCE [LARGE SCALE GENOMIC DNA]</scope>
    <source>
        <strain evidence="3">CGMCC 1.15342</strain>
    </source>
</reference>
<dbReference type="Proteomes" id="UP000597338">
    <property type="component" value="Unassembled WGS sequence"/>
</dbReference>
<evidence type="ECO:0000256" key="1">
    <source>
        <dbReference type="SAM" id="Phobius"/>
    </source>
</evidence>
<gene>
    <name evidence="2" type="ORF">GCM10011386_35830</name>
</gene>
<sequence>MIRNIPKIKTTILLIFTILTALIFAVLWYVKKEPTIWILFIGLLSGAVAIMAQCLNLIFITIFAAKTPEVGYKENERNKTYEFIRGLY</sequence>
<organism evidence="2 3">
    <name type="scientific">Parapedobacter defluvii</name>
    <dbReference type="NCBI Taxonomy" id="2045106"/>
    <lineage>
        <taxon>Bacteria</taxon>
        <taxon>Pseudomonadati</taxon>
        <taxon>Bacteroidota</taxon>
        <taxon>Sphingobacteriia</taxon>
        <taxon>Sphingobacteriales</taxon>
        <taxon>Sphingobacteriaceae</taxon>
        <taxon>Parapedobacter</taxon>
    </lineage>
</organism>
<proteinExistence type="predicted"/>
<evidence type="ECO:0000313" key="2">
    <source>
        <dbReference type="EMBL" id="GGC40603.1"/>
    </source>
</evidence>
<name>A0ABQ1MHF0_9SPHI</name>
<keyword evidence="1" id="KW-0472">Membrane</keyword>
<keyword evidence="1" id="KW-0812">Transmembrane</keyword>
<keyword evidence="1" id="KW-1133">Transmembrane helix</keyword>
<accession>A0ABQ1MHF0</accession>
<dbReference type="RefSeq" id="WP_188752842.1">
    <property type="nucleotide sequence ID" value="NZ_BMIK01000015.1"/>
</dbReference>